<evidence type="ECO:0000313" key="2">
    <source>
        <dbReference type="EMBL" id="MQX35321.1"/>
    </source>
</evidence>
<gene>
    <name evidence="2" type="ORF">GHC57_02200</name>
</gene>
<dbReference type="Proteomes" id="UP000434582">
    <property type="component" value="Unassembled WGS sequence"/>
</dbReference>
<dbReference type="OrthoDB" id="7347145at2"/>
<dbReference type="PROSITE" id="PS51257">
    <property type="entry name" value="PROKAR_LIPOPROTEIN"/>
    <property type="match status" value="1"/>
</dbReference>
<accession>A0A7X1ZB67</accession>
<feature type="chain" id="PRO_5031263583" evidence="1">
    <location>
        <begin position="18"/>
        <end position="196"/>
    </location>
</feature>
<dbReference type="AlphaFoldDB" id="A0A7X1ZB67"/>
<sequence length="196" mass="21945">MRVLAAVLLLVPLVASCYVPDDFLVEVRINREGDFGLTYKGTLTWAPLWTDIAQGTLSEDEIAEKVENIRSDLVRYSGFKQVEHEGAGRFRVFYEATGHVEGDESYYFLRSNARVIAIISRADGLMIVRTHGITDDNKARLLAAGMDTRGKMRVATNANVLQHNAQDRQTGPGGFTYYDWTVRSVTDDAPRIVMAR</sequence>
<keyword evidence="1" id="KW-0732">Signal</keyword>
<protein>
    <submittedName>
        <fullName evidence="2">Uncharacterized protein</fullName>
    </submittedName>
</protein>
<dbReference type="EMBL" id="WIVE01000003">
    <property type="protein sequence ID" value="MQX35321.1"/>
    <property type="molecule type" value="Genomic_DNA"/>
</dbReference>
<name>A0A7X1ZB67_9PROT</name>
<keyword evidence="3" id="KW-1185">Reference proteome</keyword>
<organism evidence="2 3">
    <name type="scientific">Roseospira navarrensis</name>
    <dbReference type="NCBI Taxonomy" id="140058"/>
    <lineage>
        <taxon>Bacteria</taxon>
        <taxon>Pseudomonadati</taxon>
        <taxon>Pseudomonadota</taxon>
        <taxon>Alphaproteobacteria</taxon>
        <taxon>Rhodospirillales</taxon>
        <taxon>Rhodospirillaceae</taxon>
        <taxon>Roseospira</taxon>
    </lineage>
</organism>
<feature type="signal peptide" evidence="1">
    <location>
        <begin position="1"/>
        <end position="17"/>
    </location>
</feature>
<evidence type="ECO:0000313" key="3">
    <source>
        <dbReference type="Proteomes" id="UP000434582"/>
    </source>
</evidence>
<dbReference type="RefSeq" id="WP_153340696.1">
    <property type="nucleotide sequence ID" value="NZ_WIVE01000003.1"/>
</dbReference>
<reference evidence="2 3" key="1">
    <citation type="submission" date="2019-10" db="EMBL/GenBank/DDBJ databases">
        <title>Draft whole-genome sequence of the purple nonsulfur photosynthetic bacterium Roseospira navarrensis DSM 15114.</title>
        <authorList>
            <person name="Kyndt J.A."/>
            <person name="Meyer T.E."/>
        </authorList>
    </citation>
    <scope>NUCLEOTIDE SEQUENCE [LARGE SCALE GENOMIC DNA]</scope>
    <source>
        <strain evidence="2 3">DSM 15114</strain>
    </source>
</reference>
<proteinExistence type="predicted"/>
<comment type="caution">
    <text evidence="2">The sequence shown here is derived from an EMBL/GenBank/DDBJ whole genome shotgun (WGS) entry which is preliminary data.</text>
</comment>
<evidence type="ECO:0000256" key="1">
    <source>
        <dbReference type="SAM" id="SignalP"/>
    </source>
</evidence>